<dbReference type="GO" id="GO:0005886">
    <property type="term" value="C:plasma membrane"/>
    <property type="evidence" value="ECO:0007669"/>
    <property type="project" value="TreeGrafter"/>
</dbReference>
<proteinExistence type="inferred from homology"/>
<accession>A0A080M824</accession>
<dbReference type="Pfam" id="PF01148">
    <property type="entry name" value="CTP_transf_1"/>
    <property type="match status" value="1"/>
</dbReference>
<dbReference type="Proteomes" id="UP000021315">
    <property type="component" value="Unassembled WGS sequence"/>
</dbReference>
<evidence type="ECO:0000256" key="5">
    <source>
        <dbReference type="ARBA" id="ARBA00022989"/>
    </source>
</evidence>
<dbReference type="GO" id="GO:0009273">
    <property type="term" value="P:peptidoglycan-based cell wall biogenesis"/>
    <property type="evidence" value="ECO:0007669"/>
    <property type="project" value="TreeGrafter"/>
</dbReference>
<dbReference type="KEGG" id="acog:HWD57_20465"/>
<keyword evidence="3 7" id="KW-0808">Transferase</keyword>
<comment type="pathway">
    <text evidence="7">Phospholipid metabolism; CDP-diacylglycerol biosynthesis; CDP-diacylglycerol from sn-glycerol 3-phosphate: step 3/3.</text>
</comment>
<dbReference type="PANTHER" id="PTHR43535:SF1">
    <property type="entry name" value="PHOSPHATIDATE CYTIDYLYLTRANSFERASE"/>
    <property type="match status" value="1"/>
</dbReference>
<feature type="transmembrane region" description="Helical" evidence="8">
    <location>
        <begin position="13"/>
        <end position="34"/>
    </location>
</feature>
<keyword evidence="6 8" id="KW-0472">Membrane</keyword>
<protein>
    <recommendedName>
        <fullName evidence="7">Phosphatidate cytidylyltransferase</fullName>
        <ecNumber evidence="7">2.7.7.41</ecNumber>
    </recommendedName>
</protein>
<dbReference type="InterPro" id="IPR000374">
    <property type="entry name" value="PC_trans"/>
</dbReference>
<comment type="subcellular location">
    <subcellularLocation>
        <location evidence="1">Membrane</location>
        <topology evidence="1">Multi-pass membrane protein</topology>
    </subcellularLocation>
</comment>
<dbReference type="AlphaFoldDB" id="A0A080M824"/>
<sequence length="321" mass="34231">MTSPPLPTLPDDAWPLIAGIGTVLIVASLLGQVLKFTVARRQAHAAIDNLNSRIHAWWAMAILFGLAMCAGRSGVALLFGLASLAALHEFLAGETPGMIPQTLQVGSFVFVVPLQYLLVWNGSDALYGSFIPCLVFIGLPLLVALREANGGDCRRHVRTLQGGLLICVFSVSHIPALLNLPISGHPDRNGYLLVFLLLVVQSSDVLQYLWGKLAGRHAIAPRLSPAKTVEGTVGGIVTASVLGIWLAPMTPFTVPEAALISLLLTLLGFLGGLAMSAIKRRRGIKDWGSLLPGHGGMLDRLDSLCLSAPAFYYLLQFGWAS</sequence>
<evidence type="ECO:0000313" key="9">
    <source>
        <dbReference type="EMBL" id="KFB77096.1"/>
    </source>
</evidence>
<dbReference type="STRING" id="1453999.AW06_001752"/>
<name>A0A080M824_9PROT</name>
<evidence type="ECO:0000256" key="8">
    <source>
        <dbReference type="SAM" id="Phobius"/>
    </source>
</evidence>
<dbReference type="UniPathway" id="UPA00557">
    <property type="reaction ID" value="UER00614"/>
</dbReference>
<dbReference type="EMBL" id="JDST02000033">
    <property type="protein sequence ID" value="KFB77096.1"/>
    <property type="molecule type" value="Genomic_DNA"/>
</dbReference>
<feature type="transmembrane region" description="Helical" evidence="8">
    <location>
        <begin position="190"/>
        <end position="210"/>
    </location>
</feature>
<evidence type="ECO:0000256" key="2">
    <source>
        <dbReference type="ARBA" id="ARBA00010185"/>
    </source>
</evidence>
<keyword evidence="4 7" id="KW-0812">Transmembrane</keyword>
<dbReference type="EMBL" id="CP058708">
    <property type="protein sequence ID" value="QLH51895.1"/>
    <property type="molecule type" value="Genomic_DNA"/>
</dbReference>
<feature type="transmembrane region" description="Helical" evidence="8">
    <location>
        <begin position="125"/>
        <end position="145"/>
    </location>
</feature>
<evidence type="ECO:0000256" key="1">
    <source>
        <dbReference type="ARBA" id="ARBA00004141"/>
    </source>
</evidence>
<keyword evidence="7 9" id="KW-0548">Nucleotidyltransferase</keyword>
<accession>A0A7D5NC55</accession>
<dbReference type="PROSITE" id="PS01315">
    <property type="entry name" value="CDS"/>
    <property type="match status" value="1"/>
</dbReference>
<evidence type="ECO:0000313" key="12">
    <source>
        <dbReference type="Proteomes" id="UP000509684"/>
    </source>
</evidence>
<organism evidence="9 11">
    <name type="scientific">Candidatus Accumulibacter cognatus</name>
    <dbReference type="NCBI Taxonomy" id="2954383"/>
    <lineage>
        <taxon>Bacteria</taxon>
        <taxon>Pseudomonadati</taxon>
        <taxon>Pseudomonadota</taxon>
        <taxon>Betaproteobacteria</taxon>
        <taxon>Candidatus Accumulibacter</taxon>
    </lineage>
</organism>
<feature type="transmembrane region" description="Helical" evidence="8">
    <location>
        <begin position="55"/>
        <end position="81"/>
    </location>
</feature>
<dbReference type="RefSeq" id="WP_273704473.1">
    <property type="nucleotide sequence ID" value="NZ_JDST02000033.1"/>
</dbReference>
<dbReference type="GO" id="GO:0016024">
    <property type="term" value="P:CDP-diacylglycerol biosynthetic process"/>
    <property type="evidence" value="ECO:0007669"/>
    <property type="project" value="UniProtKB-UniPathway"/>
</dbReference>
<comment type="catalytic activity">
    <reaction evidence="7">
        <text>a 1,2-diacyl-sn-glycero-3-phosphate + CTP + H(+) = a CDP-1,2-diacyl-sn-glycerol + diphosphate</text>
        <dbReference type="Rhea" id="RHEA:16229"/>
        <dbReference type="ChEBI" id="CHEBI:15378"/>
        <dbReference type="ChEBI" id="CHEBI:33019"/>
        <dbReference type="ChEBI" id="CHEBI:37563"/>
        <dbReference type="ChEBI" id="CHEBI:58332"/>
        <dbReference type="ChEBI" id="CHEBI:58608"/>
        <dbReference type="EC" id="2.7.7.41"/>
    </reaction>
</comment>
<gene>
    <name evidence="9" type="primary">cdsA_1</name>
    <name evidence="9" type="ORF">AW06_001752</name>
    <name evidence="10" type="ORF">HWD57_20465</name>
</gene>
<keyword evidence="5 8" id="KW-1133">Transmembrane helix</keyword>
<evidence type="ECO:0000256" key="4">
    <source>
        <dbReference type="ARBA" id="ARBA00022692"/>
    </source>
</evidence>
<evidence type="ECO:0000256" key="3">
    <source>
        <dbReference type="ARBA" id="ARBA00022679"/>
    </source>
</evidence>
<dbReference type="GO" id="GO:0004605">
    <property type="term" value="F:phosphatidate cytidylyltransferase activity"/>
    <property type="evidence" value="ECO:0007669"/>
    <property type="project" value="UniProtKB-EC"/>
</dbReference>
<reference evidence="10 12" key="2">
    <citation type="journal article" date="2019" name="Microbiome">
        <title>Annotated bacterial chromosomes from frame-shift-corrected long-read metagenomic data.</title>
        <authorList>
            <person name="Arumugam K."/>
            <person name="Bagci C."/>
            <person name="Bessarab I."/>
            <person name="Beier S."/>
            <person name="Buchfink B."/>
            <person name="Gorska A."/>
            <person name="Qiu G."/>
            <person name="Huson D.H."/>
            <person name="Williams R.B.H."/>
        </authorList>
    </citation>
    <scope>NUCLEOTIDE SEQUENCE [LARGE SCALE GENOMIC DNA]</scope>
    <source>
        <strain evidence="10">SSA1</strain>
    </source>
</reference>
<evidence type="ECO:0000256" key="7">
    <source>
        <dbReference type="RuleBase" id="RU003938"/>
    </source>
</evidence>
<dbReference type="EC" id="2.7.7.41" evidence="7"/>
<keyword evidence="11" id="KW-1185">Reference proteome</keyword>
<feature type="transmembrane region" description="Helical" evidence="8">
    <location>
        <begin position="257"/>
        <end position="278"/>
    </location>
</feature>
<reference evidence="10" key="3">
    <citation type="submission" date="2020-06" db="EMBL/GenBank/DDBJ databases">
        <authorList>
            <person name="Arumugam K."/>
            <person name="Besarab I."/>
            <person name="Haryono M."/>
            <person name="Bagci C."/>
            <person name="Beier S."/>
            <person name="Buchfink B."/>
            <person name="Gorska A."/>
            <person name="Qiu G."/>
            <person name="Huson D.H."/>
            <person name="Williams R.B."/>
        </authorList>
    </citation>
    <scope>NUCLEOTIDE SEQUENCE</scope>
    <source>
        <strain evidence="10">SSA1</strain>
    </source>
</reference>
<dbReference type="Proteomes" id="UP000509684">
    <property type="component" value="Chromosome"/>
</dbReference>
<evidence type="ECO:0000313" key="11">
    <source>
        <dbReference type="Proteomes" id="UP000021315"/>
    </source>
</evidence>
<comment type="similarity">
    <text evidence="2 7">Belongs to the CDS family.</text>
</comment>
<reference evidence="9 11" key="1">
    <citation type="submission" date="2014-02" db="EMBL/GenBank/DDBJ databases">
        <title>Expanding our view of genomic diversity in Candidatus Accumulibacter clades.</title>
        <authorList>
            <person name="Skennerton C.T."/>
            <person name="Barr J.J."/>
            <person name="Slater F.R."/>
            <person name="Bond P.L."/>
            <person name="Tyson G.W."/>
        </authorList>
    </citation>
    <scope>NUCLEOTIDE SEQUENCE [LARGE SCALE GENOMIC DNA]</scope>
    <source>
        <strain evidence="11">SK-02</strain>
    </source>
</reference>
<dbReference type="PANTHER" id="PTHR43535">
    <property type="entry name" value="PHOSPHATIDATE CYTIDYLYLTRANSFERASE"/>
    <property type="match status" value="1"/>
</dbReference>
<evidence type="ECO:0000256" key="6">
    <source>
        <dbReference type="ARBA" id="ARBA00023136"/>
    </source>
</evidence>
<evidence type="ECO:0000313" key="10">
    <source>
        <dbReference type="EMBL" id="QLH51895.1"/>
    </source>
</evidence>
<feature type="transmembrane region" description="Helical" evidence="8">
    <location>
        <begin position="157"/>
        <end position="178"/>
    </location>
</feature>